<evidence type="ECO:0000313" key="2">
    <source>
        <dbReference type="EMBL" id="MCI52033.1"/>
    </source>
</evidence>
<organism evidence="2 3">
    <name type="scientific">Trifolium medium</name>
    <dbReference type="NCBI Taxonomy" id="97028"/>
    <lineage>
        <taxon>Eukaryota</taxon>
        <taxon>Viridiplantae</taxon>
        <taxon>Streptophyta</taxon>
        <taxon>Embryophyta</taxon>
        <taxon>Tracheophyta</taxon>
        <taxon>Spermatophyta</taxon>
        <taxon>Magnoliopsida</taxon>
        <taxon>eudicotyledons</taxon>
        <taxon>Gunneridae</taxon>
        <taxon>Pentapetalae</taxon>
        <taxon>rosids</taxon>
        <taxon>fabids</taxon>
        <taxon>Fabales</taxon>
        <taxon>Fabaceae</taxon>
        <taxon>Papilionoideae</taxon>
        <taxon>50 kb inversion clade</taxon>
        <taxon>NPAAA clade</taxon>
        <taxon>Hologalegina</taxon>
        <taxon>IRL clade</taxon>
        <taxon>Trifolieae</taxon>
        <taxon>Trifolium</taxon>
    </lineage>
</organism>
<protein>
    <submittedName>
        <fullName evidence="2">Uncharacterized protein</fullName>
    </submittedName>
</protein>
<feature type="non-terminal residue" evidence="2">
    <location>
        <position position="1"/>
    </location>
</feature>
<reference evidence="2 3" key="1">
    <citation type="journal article" date="2018" name="Front. Plant Sci.">
        <title>Red Clover (Trifolium pratense) and Zigzag Clover (T. medium) - A Picture of Genomic Similarities and Differences.</title>
        <authorList>
            <person name="Dluhosova J."/>
            <person name="Istvanek J."/>
            <person name="Nedelnik J."/>
            <person name="Repkova J."/>
        </authorList>
    </citation>
    <scope>NUCLEOTIDE SEQUENCE [LARGE SCALE GENOMIC DNA]</scope>
    <source>
        <strain evidence="3">cv. 10/8</strain>
        <tissue evidence="2">Leaf</tissue>
    </source>
</reference>
<dbReference type="AlphaFoldDB" id="A0A392ST59"/>
<feature type="compositionally biased region" description="Basic and acidic residues" evidence="1">
    <location>
        <begin position="53"/>
        <end position="62"/>
    </location>
</feature>
<proteinExistence type="predicted"/>
<keyword evidence="3" id="KW-1185">Reference proteome</keyword>
<dbReference type="Proteomes" id="UP000265520">
    <property type="component" value="Unassembled WGS sequence"/>
</dbReference>
<dbReference type="EMBL" id="LXQA010441049">
    <property type="protein sequence ID" value="MCI52033.1"/>
    <property type="molecule type" value="Genomic_DNA"/>
</dbReference>
<sequence>GISTDCAGGETPAVSETLSMKRGGRLSKTQRNVWSEIDSRHPPPVGRLYPENVDPRHQFSCK</sequence>
<comment type="caution">
    <text evidence="2">The sequence shown here is derived from an EMBL/GenBank/DDBJ whole genome shotgun (WGS) entry which is preliminary data.</text>
</comment>
<evidence type="ECO:0000313" key="3">
    <source>
        <dbReference type="Proteomes" id="UP000265520"/>
    </source>
</evidence>
<name>A0A392ST59_9FABA</name>
<evidence type="ECO:0000256" key="1">
    <source>
        <dbReference type="SAM" id="MobiDB-lite"/>
    </source>
</evidence>
<feature type="region of interest" description="Disordered" evidence="1">
    <location>
        <begin position="1"/>
        <end position="62"/>
    </location>
</feature>
<accession>A0A392ST59</accession>